<keyword evidence="4 9" id="KW-0812">Transmembrane</keyword>
<evidence type="ECO:0000256" key="9">
    <source>
        <dbReference type="SAM" id="Phobius"/>
    </source>
</evidence>
<evidence type="ECO:0000313" key="10">
    <source>
        <dbReference type="EnsemblPlants" id="AET7Gv20954600.1"/>
    </source>
</evidence>
<dbReference type="Gramene" id="AET7Gv20954600.1">
    <property type="protein sequence ID" value="AET7Gv20954600.1"/>
    <property type="gene ID" value="AET7Gv20954600"/>
</dbReference>
<dbReference type="PANTHER" id="PTHR33228">
    <property type="entry name" value="PROTEIN GLUTAMINE DUMPER 4-RELATED"/>
    <property type="match status" value="1"/>
</dbReference>
<comment type="subcellular location">
    <subcellularLocation>
        <location evidence="1">Membrane</location>
        <topology evidence="1">Single-pass membrane protein</topology>
    </subcellularLocation>
</comment>
<name>A0A453SJ10_AEGTS</name>
<evidence type="ECO:0000313" key="11">
    <source>
        <dbReference type="Proteomes" id="UP000015105"/>
    </source>
</evidence>
<reference evidence="10" key="5">
    <citation type="journal article" date="2021" name="G3 (Bethesda)">
        <title>Aegilops tauschii genome assembly Aet v5.0 features greater sequence contiguity and improved annotation.</title>
        <authorList>
            <person name="Wang L."/>
            <person name="Zhu T."/>
            <person name="Rodriguez J.C."/>
            <person name="Deal K.R."/>
            <person name="Dubcovsky J."/>
            <person name="McGuire P.E."/>
            <person name="Lux T."/>
            <person name="Spannagl M."/>
            <person name="Mayer K.F.X."/>
            <person name="Baldrich P."/>
            <person name="Meyers B.C."/>
            <person name="Huo N."/>
            <person name="Gu Y.Q."/>
            <person name="Zhou H."/>
            <person name="Devos K.M."/>
            <person name="Bennetzen J.L."/>
            <person name="Unver T."/>
            <person name="Budak H."/>
            <person name="Gulick P.J."/>
            <person name="Galiba G."/>
            <person name="Kalapos B."/>
            <person name="Nelson D.R."/>
            <person name="Li P."/>
            <person name="You F.M."/>
            <person name="Luo M.C."/>
            <person name="Dvorak J."/>
        </authorList>
    </citation>
    <scope>NUCLEOTIDE SEQUENCE [LARGE SCALE GENOMIC DNA]</scope>
    <source>
        <strain evidence="10">cv. AL8/78</strain>
    </source>
</reference>
<protein>
    <recommendedName>
        <fullName evidence="12">Protein GLUTAMINE DUMPER 4</fullName>
    </recommendedName>
</protein>
<evidence type="ECO:0000256" key="3">
    <source>
        <dbReference type="ARBA" id="ARBA00022448"/>
    </source>
</evidence>
<sequence>PLRRYSHPQRTSEKPPLCLLYAHREDETDKRKIRRRGIDPCAPSFVMRPIRAGEAMVAVGHGAHPAFWRTPTPYLLLGFALMMGIIAVALLVLVCTDSKPSGSSSRRGSAGEDASARGMAPLDREPKVVVIMAGDDLPSFLASARPFAFPAVNADAGEPRNADAS</sequence>
<proteinExistence type="inferred from homology"/>
<evidence type="ECO:0000256" key="6">
    <source>
        <dbReference type="ARBA" id="ARBA00022989"/>
    </source>
</evidence>
<organism evidence="10 11">
    <name type="scientific">Aegilops tauschii subsp. strangulata</name>
    <name type="common">Goatgrass</name>
    <dbReference type="NCBI Taxonomy" id="200361"/>
    <lineage>
        <taxon>Eukaryota</taxon>
        <taxon>Viridiplantae</taxon>
        <taxon>Streptophyta</taxon>
        <taxon>Embryophyta</taxon>
        <taxon>Tracheophyta</taxon>
        <taxon>Spermatophyta</taxon>
        <taxon>Magnoliopsida</taxon>
        <taxon>Liliopsida</taxon>
        <taxon>Poales</taxon>
        <taxon>Poaceae</taxon>
        <taxon>BOP clade</taxon>
        <taxon>Pooideae</taxon>
        <taxon>Triticodae</taxon>
        <taxon>Triticeae</taxon>
        <taxon>Triticinae</taxon>
        <taxon>Aegilops</taxon>
    </lineage>
</organism>
<evidence type="ECO:0000256" key="8">
    <source>
        <dbReference type="SAM" id="MobiDB-lite"/>
    </source>
</evidence>
<dbReference type="InterPro" id="IPR040359">
    <property type="entry name" value="GDU"/>
</dbReference>
<feature type="region of interest" description="Disordered" evidence="8">
    <location>
        <begin position="100"/>
        <end position="120"/>
    </location>
</feature>
<dbReference type="GO" id="GO:0080143">
    <property type="term" value="P:regulation of amino acid export"/>
    <property type="evidence" value="ECO:0007669"/>
    <property type="project" value="InterPro"/>
</dbReference>
<reference evidence="11" key="2">
    <citation type="journal article" date="2017" name="Nat. Plants">
        <title>The Aegilops tauschii genome reveals multiple impacts of transposons.</title>
        <authorList>
            <person name="Zhao G."/>
            <person name="Zou C."/>
            <person name="Li K."/>
            <person name="Wang K."/>
            <person name="Li T."/>
            <person name="Gao L."/>
            <person name="Zhang X."/>
            <person name="Wang H."/>
            <person name="Yang Z."/>
            <person name="Liu X."/>
            <person name="Jiang W."/>
            <person name="Mao L."/>
            <person name="Kong X."/>
            <person name="Jiao Y."/>
            <person name="Jia J."/>
        </authorList>
    </citation>
    <scope>NUCLEOTIDE SEQUENCE [LARGE SCALE GENOMIC DNA]</scope>
    <source>
        <strain evidence="11">cv. AL8/78</strain>
    </source>
</reference>
<evidence type="ECO:0000256" key="2">
    <source>
        <dbReference type="ARBA" id="ARBA00009977"/>
    </source>
</evidence>
<dbReference type="STRING" id="200361.A0A453SJ10"/>
<reference evidence="10" key="4">
    <citation type="submission" date="2019-03" db="UniProtKB">
        <authorList>
            <consortium name="EnsemblPlants"/>
        </authorList>
    </citation>
    <scope>IDENTIFICATION</scope>
</reference>
<keyword evidence="11" id="KW-1185">Reference proteome</keyword>
<evidence type="ECO:0000256" key="7">
    <source>
        <dbReference type="ARBA" id="ARBA00023136"/>
    </source>
</evidence>
<dbReference type="GO" id="GO:0016020">
    <property type="term" value="C:membrane"/>
    <property type="evidence" value="ECO:0007669"/>
    <property type="project" value="UniProtKB-SubCell"/>
</dbReference>
<dbReference type="AlphaFoldDB" id="A0A453SJ10"/>
<evidence type="ECO:0000256" key="1">
    <source>
        <dbReference type="ARBA" id="ARBA00004167"/>
    </source>
</evidence>
<keyword evidence="7 9" id="KW-0472">Membrane</keyword>
<reference evidence="11" key="1">
    <citation type="journal article" date="2014" name="Science">
        <title>Ancient hybridizations among the ancestral genomes of bread wheat.</title>
        <authorList>
            <consortium name="International Wheat Genome Sequencing Consortium,"/>
            <person name="Marcussen T."/>
            <person name="Sandve S.R."/>
            <person name="Heier L."/>
            <person name="Spannagl M."/>
            <person name="Pfeifer M."/>
            <person name="Jakobsen K.S."/>
            <person name="Wulff B.B."/>
            <person name="Steuernagel B."/>
            <person name="Mayer K.F."/>
            <person name="Olsen O.A."/>
        </authorList>
    </citation>
    <scope>NUCLEOTIDE SEQUENCE [LARGE SCALE GENOMIC DNA]</scope>
    <source>
        <strain evidence="11">cv. AL8/78</strain>
    </source>
</reference>
<dbReference type="EnsemblPlants" id="AET7Gv20954600.1">
    <property type="protein sequence ID" value="AET7Gv20954600.1"/>
    <property type="gene ID" value="AET7Gv20954600"/>
</dbReference>
<comment type="similarity">
    <text evidence="2">Belongs to the GLUTAMINE DUMPER 1 (TC 9.B.60) family.</text>
</comment>
<feature type="compositionally biased region" description="Low complexity" evidence="8">
    <location>
        <begin position="101"/>
        <end position="118"/>
    </location>
</feature>
<dbReference type="GO" id="GO:0006865">
    <property type="term" value="P:amino acid transport"/>
    <property type="evidence" value="ECO:0007669"/>
    <property type="project" value="UniProtKB-KW"/>
</dbReference>
<dbReference type="PANTHER" id="PTHR33228:SF49">
    <property type="entry name" value="PROTEIN GLUTAMINE DUMPER 5"/>
    <property type="match status" value="1"/>
</dbReference>
<keyword evidence="6 9" id="KW-1133">Transmembrane helix</keyword>
<keyword evidence="3" id="KW-0813">Transport</keyword>
<evidence type="ECO:0000256" key="4">
    <source>
        <dbReference type="ARBA" id="ARBA00022692"/>
    </source>
</evidence>
<feature type="transmembrane region" description="Helical" evidence="9">
    <location>
        <begin position="74"/>
        <end position="96"/>
    </location>
</feature>
<dbReference type="Proteomes" id="UP000015105">
    <property type="component" value="Chromosome 7D"/>
</dbReference>
<accession>A0A453SJ10</accession>
<reference evidence="10" key="3">
    <citation type="journal article" date="2017" name="Nature">
        <title>Genome sequence of the progenitor of the wheat D genome Aegilops tauschii.</title>
        <authorList>
            <person name="Luo M.C."/>
            <person name="Gu Y.Q."/>
            <person name="Puiu D."/>
            <person name="Wang H."/>
            <person name="Twardziok S.O."/>
            <person name="Deal K.R."/>
            <person name="Huo N."/>
            <person name="Zhu T."/>
            <person name="Wang L."/>
            <person name="Wang Y."/>
            <person name="McGuire P.E."/>
            <person name="Liu S."/>
            <person name="Long H."/>
            <person name="Ramasamy R.K."/>
            <person name="Rodriguez J.C."/>
            <person name="Van S.L."/>
            <person name="Yuan L."/>
            <person name="Wang Z."/>
            <person name="Xia Z."/>
            <person name="Xiao L."/>
            <person name="Anderson O.D."/>
            <person name="Ouyang S."/>
            <person name="Liang Y."/>
            <person name="Zimin A.V."/>
            <person name="Pertea G."/>
            <person name="Qi P."/>
            <person name="Bennetzen J.L."/>
            <person name="Dai X."/>
            <person name="Dawson M.W."/>
            <person name="Muller H.G."/>
            <person name="Kugler K."/>
            <person name="Rivarola-Duarte L."/>
            <person name="Spannagl M."/>
            <person name="Mayer K.F.X."/>
            <person name="Lu F.H."/>
            <person name="Bevan M.W."/>
            <person name="Leroy P."/>
            <person name="Li P."/>
            <person name="You F.M."/>
            <person name="Sun Q."/>
            <person name="Liu Z."/>
            <person name="Lyons E."/>
            <person name="Wicker T."/>
            <person name="Salzberg S.L."/>
            <person name="Devos K.M."/>
            <person name="Dvorak J."/>
        </authorList>
    </citation>
    <scope>NUCLEOTIDE SEQUENCE [LARGE SCALE GENOMIC DNA]</scope>
    <source>
        <strain evidence="10">cv. AL8/78</strain>
    </source>
</reference>
<evidence type="ECO:0008006" key="12">
    <source>
        <dbReference type="Google" id="ProtNLM"/>
    </source>
</evidence>
<keyword evidence="5" id="KW-0029">Amino-acid transport</keyword>
<evidence type="ECO:0000256" key="5">
    <source>
        <dbReference type="ARBA" id="ARBA00022970"/>
    </source>
</evidence>